<dbReference type="EMBL" id="JAATJH010000001">
    <property type="protein sequence ID" value="NJC25227.1"/>
    <property type="molecule type" value="Genomic_DNA"/>
</dbReference>
<evidence type="ECO:0000313" key="2">
    <source>
        <dbReference type="Proteomes" id="UP000770785"/>
    </source>
</evidence>
<name>A0ABX0X7L7_9BACT</name>
<dbReference type="Proteomes" id="UP000770785">
    <property type="component" value="Unassembled WGS sequence"/>
</dbReference>
<dbReference type="InterPro" id="IPR011990">
    <property type="entry name" value="TPR-like_helical_dom_sf"/>
</dbReference>
<gene>
    <name evidence="1" type="ORF">GGR27_000708</name>
</gene>
<reference evidence="1 2" key="1">
    <citation type="submission" date="2020-03" db="EMBL/GenBank/DDBJ databases">
        <title>Genomic Encyclopedia of Type Strains, Phase IV (KMG-IV): sequencing the most valuable type-strain genomes for metagenomic binning, comparative biology and taxonomic classification.</title>
        <authorList>
            <person name="Goeker M."/>
        </authorList>
    </citation>
    <scope>NUCLEOTIDE SEQUENCE [LARGE SCALE GENOMIC DNA]</scope>
    <source>
        <strain evidence="1 2">DSM 105096</strain>
    </source>
</reference>
<keyword evidence="2" id="KW-1185">Reference proteome</keyword>
<protein>
    <recommendedName>
        <fullName evidence="3">Tetratricopeptide repeat protein</fullName>
    </recommendedName>
</protein>
<evidence type="ECO:0000313" key="1">
    <source>
        <dbReference type="EMBL" id="NJC25227.1"/>
    </source>
</evidence>
<sequence>MRLLLLTVFFLTSVTLSADDLYERLRLLLPGDEPATVTKRQFLYQSVTTLFREMETEEKVHRKRKKKRIKRIRKYLAENVFRVQSASASLDDVLRTHHYSGAAAAALTVLCLEKYDIEYAIYVDHWKAYVVADPGGRDEAFYFGEDDEVGEARAVAFRADYLAAVRATILPDLPPLSGNNAKIAFSTNYYQPGKSLTFEQLAAYNQYVAAQSAYRNGFYPAAILLAENALQYEDRAAFLVILQAAQTQLAARVKPQVAGDLATLFDGWNSEPDNEYLPAAILHHFDEQQRLILTGDTPGMTDFLLQSYLDKAPAGQEKWRTEMTQLQELRLLSHFFKTGNRPAARQLATRLYEQHPDDAKVKYLLGEIIVDQLRGGGTDGPDFQQRMQAAASDYPFLKDHPRFIDLYLREQAIKVRDLYAANRVDRAEIALDRFRESLIDLSIGEDRNLWTLTAFTSASYYHFLVADYQRAVDYINEGIKYAPDDQYLLHRLSVLEKYL</sequence>
<dbReference type="Gene3D" id="1.25.40.10">
    <property type="entry name" value="Tetratricopeptide repeat domain"/>
    <property type="match status" value="1"/>
</dbReference>
<comment type="caution">
    <text evidence="1">The sequence shown here is derived from an EMBL/GenBank/DDBJ whole genome shotgun (WGS) entry which is preliminary data.</text>
</comment>
<accession>A0ABX0X7L7</accession>
<evidence type="ECO:0008006" key="3">
    <source>
        <dbReference type="Google" id="ProtNLM"/>
    </source>
</evidence>
<dbReference type="RefSeq" id="WP_168035990.1">
    <property type="nucleotide sequence ID" value="NZ_JAATJH010000001.1"/>
</dbReference>
<proteinExistence type="predicted"/>
<organism evidence="1 2">
    <name type="scientific">Neolewinella antarctica</name>
    <dbReference type="NCBI Taxonomy" id="442734"/>
    <lineage>
        <taxon>Bacteria</taxon>
        <taxon>Pseudomonadati</taxon>
        <taxon>Bacteroidota</taxon>
        <taxon>Saprospiria</taxon>
        <taxon>Saprospirales</taxon>
        <taxon>Lewinellaceae</taxon>
        <taxon>Neolewinella</taxon>
    </lineage>
</organism>